<evidence type="ECO:0000313" key="9">
    <source>
        <dbReference type="EMBL" id="KAE9315774.1"/>
    </source>
</evidence>
<dbReference type="EMBL" id="QXGB01000364">
    <property type="protein sequence ID" value="KAE9217786.1"/>
    <property type="molecule type" value="Genomic_DNA"/>
</dbReference>
<dbReference type="Proteomes" id="UP000476176">
    <property type="component" value="Unassembled WGS sequence"/>
</dbReference>
<evidence type="ECO:0000313" key="19">
    <source>
        <dbReference type="Proteomes" id="UP000486351"/>
    </source>
</evidence>
<evidence type="ECO:0000313" key="11">
    <source>
        <dbReference type="Proteomes" id="UP000429523"/>
    </source>
</evidence>
<dbReference type="EMBL" id="QXGC01000299">
    <property type="protein sequence ID" value="KAE9241366.1"/>
    <property type="molecule type" value="Genomic_DNA"/>
</dbReference>
<evidence type="ECO:0000313" key="16">
    <source>
        <dbReference type="Proteomes" id="UP000441208"/>
    </source>
</evidence>
<accession>A0A6A3FBQ1</accession>
<evidence type="ECO:0000313" key="13">
    <source>
        <dbReference type="Proteomes" id="UP000437068"/>
    </source>
</evidence>
<evidence type="ECO:0000313" key="15">
    <source>
        <dbReference type="Proteomes" id="UP000440732"/>
    </source>
</evidence>
<dbReference type="AlphaFoldDB" id="A0A6A3FBQ1"/>
<dbReference type="OrthoDB" id="10291536at2759"/>
<dbReference type="Proteomes" id="UP000433483">
    <property type="component" value="Unassembled WGS sequence"/>
</dbReference>
<dbReference type="EMBL" id="QXGF01000368">
    <property type="protein sequence ID" value="KAE8941310.1"/>
    <property type="molecule type" value="Genomic_DNA"/>
</dbReference>
<evidence type="ECO:0000313" key="14">
    <source>
        <dbReference type="Proteomes" id="UP000440367"/>
    </source>
</evidence>
<dbReference type="Proteomes" id="UP000460718">
    <property type="component" value="Unassembled WGS sequence"/>
</dbReference>
<sequence>MAHPPHFWIHFAPAASAACASTTNQCFIVECTPKLSALLVRQLCSARATTKAKWI</sequence>
<dbReference type="EMBL" id="QXFX01000344">
    <property type="protein sequence ID" value="KAE9119431.1"/>
    <property type="molecule type" value="Genomic_DNA"/>
</dbReference>
<dbReference type="EMBL" id="QXFY01000363">
    <property type="protein sequence ID" value="KAE9346621.1"/>
    <property type="molecule type" value="Genomic_DNA"/>
</dbReference>
<evidence type="ECO:0000313" key="10">
    <source>
        <dbReference type="EMBL" id="KAE9346621.1"/>
    </source>
</evidence>
<reference evidence="11 12" key="1">
    <citation type="submission" date="2018-08" db="EMBL/GenBank/DDBJ databases">
        <title>Genomic investigation of the strawberry pathogen Phytophthora fragariae indicates pathogenicity is determined by transcriptional variation in three key races.</title>
        <authorList>
            <person name="Adams T.M."/>
            <person name="Armitage A.D."/>
            <person name="Sobczyk M.K."/>
            <person name="Bates H.J."/>
            <person name="Dunwell J.M."/>
            <person name="Nellist C.F."/>
            <person name="Harrison R.J."/>
        </authorList>
    </citation>
    <scope>NUCLEOTIDE SEQUENCE [LARGE SCALE GENOMIC DNA]</scope>
    <source>
        <strain evidence="9 13">A4</strain>
        <strain evidence="8 14">BC-1</strain>
        <strain evidence="7 18">BC-23</strain>
        <strain evidence="6 12">NOV-27</strain>
        <strain evidence="5 15">NOV-5</strain>
        <strain evidence="3 16">NOV-71</strain>
        <strain evidence="10 19">NOV-77</strain>
        <strain evidence="1 11">NOV-9</strain>
        <strain evidence="4 20">ONT-3</strain>
        <strain evidence="2 17">SCRP245</strain>
    </source>
</reference>
<evidence type="ECO:0000313" key="1">
    <source>
        <dbReference type="EMBL" id="KAE8941310.1"/>
    </source>
</evidence>
<dbReference type="Proteomes" id="UP000429523">
    <property type="component" value="Unassembled WGS sequence"/>
</dbReference>
<proteinExistence type="predicted"/>
<keyword evidence="12" id="KW-1185">Reference proteome</keyword>
<protein>
    <submittedName>
        <fullName evidence="1">Uncharacterized protein</fullName>
    </submittedName>
</protein>
<gene>
    <name evidence="9" type="ORF">PF001_g7631</name>
    <name evidence="8" type="ORF">PF002_g9206</name>
    <name evidence="7" type="ORF">PF004_g7078</name>
    <name evidence="6" type="ORF">PF005_g8521</name>
    <name evidence="5" type="ORF">PF006_g7364</name>
    <name evidence="3" type="ORF">PF007_g8619</name>
    <name evidence="10" type="ORF">PF008_g8196</name>
    <name evidence="1" type="ORF">PF009_g8905</name>
    <name evidence="4" type="ORF">PF010_g7872</name>
    <name evidence="2" type="ORF">PF011_g6974</name>
</gene>
<dbReference type="Proteomes" id="UP000440732">
    <property type="component" value="Unassembled WGS sequence"/>
</dbReference>
<dbReference type="Proteomes" id="UP000488956">
    <property type="component" value="Unassembled WGS sequence"/>
</dbReference>
<evidence type="ECO:0000313" key="20">
    <source>
        <dbReference type="Proteomes" id="UP000488956"/>
    </source>
</evidence>
<evidence type="ECO:0000313" key="8">
    <source>
        <dbReference type="EMBL" id="KAE9241551.1"/>
    </source>
</evidence>
<comment type="caution">
    <text evidence="1">The sequence shown here is derived from an EMBL/GenBank/DDBJ whole genome shotgun (WGS) entry which is preliminary data.</text>
</comment>
<dbReference type="Proteomes" id="UP000441208">
    <property type="component" value="Unassembled WGS sequence"/>
</dbReference>
<evidence type="ECO:0000313" key="4">
    <source>
        <dbReference type="EMBL" id="KAE9119431.1"/>
    </source>
</evidence>
<evidence type="ECO:0000313" key="12">
    <source>
        <dbReference type="Proteomes" id="UP000433483"/>
    </source>
</evidence>
<name>A0A6A3FBQ1_9STRA</name>
<evidence type="ECO:0000313" key="2">
    <source>
        <dbReference type="EMBL" id="KAE9016830.1"/>
    </source>
</evidence>
<dbReference type="EMBL" id="QXFW01000302">
    <property type="protein sequence ID" value="KAE9016830.1"/>
    <property type="molecule type" value="Genomic_DNA"/>
</dbReference>
<evidence type="ECO:0000313" key="18">
    <source>
        <dbReference type="Proteomes" id="UP000476176"/>
    </source>
</evidence>
<evidence type="ECO:0000313" key="6">
    <source>
        <dbReference type="EMBL" id="KAE9217786.1"/>
    </source>
</evidence>
<dbReference type="Proteomes" id="UP000437068">
    <property type="component" value="Unassembled WGS sequence"/>
</dbReference>
<dbReference type="Proteomes" id="UP000440367">
    <property type="component" value="Unassembled WGS sequence"/>
</dbReference>
<dbReference type="Proteomes" id="UP000486351">
    <property type="component" value="Unassembled WGS sequence"/>
</dbReference>
<dbReference type="EMBL" id="QXGA01000314">
    <property type="protein sequence ID" value="KAE9148011.1"/>
    <property type="molecule type" value="Genomic_DNA"/>
</dbReference>
<dbReference type="EMBL" id="QXFZ01000366">
    <property type="protein sequence ID" value="KAE9119251.1"/>
    <property type="molecule type" value="Genomic_DNA"/>
</dbReference>
<evidence type="ECO:0000313" key="5">
    <source>
        <dbReference type="EMBL" id="KAE9148011.1"/>
    </source>
</evidence>
<evidence type="ECO:0000313" key="17">
    <source>
        <dbReference type="Proteomes" id="UP000460718"/>
    </source>
</evidence>
<dbReference type="EMBL" id="QXGD01000374">
    <property type="protein sequence ID" value="KAE9241551.1"/>
    <property type="molecule type" value="Genomic_DNA"/>
</dbReference>
<evidence type="ECO:0000313" key="7">
    <source>
        <dbReference type="EMBL" id="KAE9241366.1"/>
    </source>
</evidence>
<dbReference type="EMBL" id="QXGE01000330">
    <property type="protein sequence ID" value="KAE9315774.1"/>
    <property type="molecule type" value="Genomic_DNA"/>
</dbReference>
<organism evidence="1 11">
    <name type="scientific">Phytophthora fragariae</name>
    <dbReference type="NCBI Taxonomy" id="53985"/>
    <lineage>
        <taxon>Eukaryota</taxon>
        <taxon>Sar</taxon>
        <taxon>Stramenopiles</taxon>
        <taxon>Oomycota</taxon>
        <taxon>Peronosporomycetes</taxon>
        <taxon>Peronosporales</taxon>
        <taxon>Peronosporaceae</taxon>
        <taxon>Phytophthora</taxon>
    </lineage>
</organism>
<evidence type="ECO:0000313" key="3">
    <source>
        <dbReference type="EMBL" id="KAE9119251.1"/>
    </source>
</evidence>